<reference evidence="4" key="1">
    <citation type="submission" date="2017-02" db="UniProtKB">
        <authorList>
            <consortium name="WormBaseParasite"/>
        </authorList>
    </citation>
    <scope>IDENTIFICATION</scope>
</reference>
<sequence length="102" mass="10890">MPKRGVANQQPPPPTTTVAARRANAATDALSVSSSIDPLNHCGLRKPITVVRDVRSHSSSRDDDSGDGCGRSVGRDAIHFERELSEEGKRGHAGVYKQSQAL</sequence>
<feature type="region of interest" description="Disordered" evidence="1">
    <location>
        <begin position="1"/>
        <end position="24"/>
    </location>
</feature>
<evidence type="ECO:0000313" key="2">
    <source>
        <dbReference type="EMBL" id="VDM62140.1"/>
    </source>
</evidence>
<evidence type="ECO:0000313" key="4">
    <source>
        <dbReference type="WBParaSite" id="ACOC_0001055401-mRNA-1"/>
    </source>
</evidence>
<dbReference type="Proteomes" id="UP000267027">
    <property type="component" value="Unassembled WGS sequence"/>
</dbReference>
<dbReference type="AlphaFoldDB" id="A0A0R3PWK8"/>
<gene>
    <name evidence="2" type="ORF">ACOC_LOCUS10555</name>
</gene>
<organism evidence="4">
    <name type="scientific">Angiostrongylus costaricensis</name>
    <name type="common">Nematode worm</name>
    <dbReference type="NCBI Taxonomy" id="334426"/>
    <lineage>
        <taxon>Eukaryota</taxon>
        <taxon>Metazoa</taxon>
        <taxon>Ecdysozoa</taxon>
        <taxon>Nematoda</taxon>
        <taxon>Chromadorea</taxon>
        <taxon>Rhabditida</taxon>
        <taxon>Rhabditina</taxon>
        <taxon>Rhabditomorpha</taxon>
        <taxon>Strongyloidea</taxon>
        <taxon>Metastrongylidae</taxon>
        <taxon>Angiostrongylus</taxon>
    </lineage>
</organism>
<reference evidence="2 3" key="2">
    <citation type="submission" date="2018-11" db="EMBL/GenBank/DDBJ databases">
        <authorList>
            <consortium name="Pathogen Informatics"/>
        </authorList>
    </citation>
    <scope>NUCLEOTIDE SEQUENCE [LARGE SCALE GENOMIC DNA]</scope>
    <source>
        <strain evidence="2 3">Costa Rica</strain>
    </source>
</reference>
<feature type="region of interest" description="Disordered" evidence="1">
    <location>
        <begin position="53"/>
        <end position="102"/>
    </location>
</feature>
<keyword evidence="3" id="KW-1185">Reference proteome</keyword>
<name>A0A0R3PWK8_ANGCS</name>
<proteinExistence type="predicted"/>
<evidence type="ECO:0000256" key="1">
    <source>
        <dbReference type="SAM" id="MobiDB-lite"/>
    </source>
</evidence>
<feature type="compositionally biased region" description="Basic and acidic residues" evidence="1">
    <location>
        <begin position="73"/>
        <end position="90"/>
    </location>
</feature>
<dbReference type="EMBL" id="UYYA01004497">
    <property type="protein sequence ID" value="VDM62140.1"/>
    <property type="molecule type" value="Genomic_DNA"/>
</dbReference>
<protein>
    <submittedName>
        <fullName evidence="2 4">Uncharacterized protein</fullName>
    </submittedName>
</protein>
<feature type="compositionally biased region" description="Basic and acidic residues" evidence="1">
    <location>
        <begin position="53"/>
        <end position="63"/>
    </location>
</feature>
<dbReference type="WBParaSite" id="ACOC_0001055401-mRNA-1">
    <property type="protein sequence ID" value="ACOC_0001055401-mRNA-1"/>
    <property type="gene ID" value="ACOC_0001055401"/>
</dbReference>
<accession>A0A0R3PWK8</accession>
<evidence type="ECO:0000313" key="3">
    <source>
        <dbReference type="Proteomes" id="UP000267027"/>
    </source>
</evidence>